<dbReference type="Proteomes" id="UP000242875">
    <property type="component" value="Unassembled WGS sequence"/>
</dbReference>
<sequence>MSSDLIWALVKDNNSFLVKRSGVQFSTEPGNLKNLNTYKYSGLANHKVVHVTAAESGRGVEVHTRNTKVGAHKPAKSTTRVTISKGPRHAAKALNNVVSRNGYRPDLREAALGRLSRVRASQKAVKPHTKKTKGPRAAKRA</sequence>
<accession>A0A261Y301</accession>
<feature type="region of interest" description="Disordered" evidence="4">
    <location>
        <begin position="115"/>
        <end position="141"/>
    </location>
</feature>
<feature type="domain" description="Ribosomal eL28/Mak16" evidence="5">
    <location>
        <begin position="5"/>
        <end position="120"/>
    </location>
</feature>
<proteinExistence type="inferred from homology"/>
<name>A0A261Y301_9FUNG</name>
<keyword evidence="7" id="KW-1185">Reference proteome</keyword>
<dbReference type="OrthoDB" id="338850at2759"/>
<dbReference type="AlphaFoldDB" id="A0A261Y301"/>
<protein>
    <recommendedName>
        <fullName evidence="5">Ribosomal eL28/Mak16 domain-containing protein</fullName>
    </recommendedName>
</protein>
<evidence type="ECO:0000256" key="2">
    <source>
        <dbReference type="ARBA" id="ARBA00022980"/>
    </source>
</evidence>
<feature type="compositionally biased region" description="Basic residues" evidence="4">
    <location>
        <begin position="125"/>
        <end position="141"/>
    </location>
</feature>
<dbReference type="PANTHER" id="PTHR10544">
    <property type="entry name" value="60S RIBOSOMAL PROTEIN L28"/>
    <property type="match status" value="1"/>
</dbReference>
<gene>
    <name evidence="6" type="ORF">BZG36_01776</name>
</gene>
<evidence type="ECO:0000313" key="7">
    <source>
        <dbReference type="Proteomes" id="UP000242875"/>
    </source>
</evidence>
<evidence type="ECO:0000256" key="4">
    <source>
        <dbReference type="SAM" id="MobiDB-lite"/>
    </source>
</evidence>
<organism evidence="6 7">
    <name type="scientific">Bifiguratus adelaidae</name>
    <dbReference type="NCBI Taxonomy" id="1938954"/>
    <lineage>
        <taxon>Eukaryota</taxon>
        <taxon>Fungi</taxon>
        <taxon>Fungi incertae sedis</taxon>
        <taxon>Mucoromycota</taxon>
        <taxon>Mucoromycotina</taxon>
        <taxon>Endogonomycetes</taxon>
        <taxon>Endogonales</taxon>
        <taxon>Endogonales incertae sedis</taxon>
        <taxon>Bifiguratus</taxon>
    </lineage>
</organism>
<dbReference type="GO" id="GO:1990904">
    <property type="term" value="C:ribonucleoprotein complex"/>
    <property type="evidence" value="ECO:0007669"/>
    <property type="project" value="UniProtKB-KW"/>
</dbReference>
<reference evidence="6 7" key="1">
    <citation type="journal article" date="2017" name="Mycologia">
        <title>Bifiguratus adelaidae, gen. et sp. nov., a new member of Mucoromycotina in endophytic and soil-dwelling habitats.</title>
        <authorList>
            <person name="Torres-Cruz T.J."/>
            <person name="Billingsley Tobias T.L."/>
            <person name="Almatruk M."/>
            <person name="Hesse C."/>
            <person name="Kuske C.R."/>
            <person name="Desiro A."/>
            <person name="Benucci G.M."/>
            <person name="Bonito G."/>
            <person name="Stajich J.E."/>
            <person name="Dunlap C."/>
            <person name="Arnold A.E."/>
            <person name="Porras-Alfaro A."/>
        </authorList>
    </citation>
    <scope>NUCLEOTIDE SEQUENCE [LARGE SCALE GENOMIC DNA]</scope>
    <source>
        <strain evidence="6 7">AZ0501</strain>
    </source>
</reference>
<keyword evidence="3" id="KW-0687">Ribonucleoprotein</keyword>
<evidence type="ECO:0000256" key="3">
    <source>
        <dbReference type="ARBA" id="ARBA00023274"/>
    </source>
</evidence>
<comment type="caution">
    <text evidence="6">The sequence shown here is derived from an EMBL/GenBank/DDBJ whole genome shotgun (WGS) entry which is preliminary data.</text>
</comment>
<dbReference type="FunFam" id="3.30.390.110:FF:000002">
    <property type="entry name" value="60S ribosomal protein L28"/>
    <property type="match status" value="1"/>
</dbReference>
<comment type="similarity">
    <text evidence="1">Belongs to the eukaryotic ribosomal protein eL28 family.</text>
</comment>
<dbReference type="InterPro" id="IPR002672">
    <property type="entry name" value="Ribosomal_eL28"/>
</dbReference>
<dbReference type="Pfam" id="PF01778">
    <property type="entry name" value="Ribosomal_L28e"/>
    <property type="match status" value="1"/>
</dbReference>
<dbReference type="InterPro" id="IPR029004">
    <property type="entry name" value="Ribosomal_eL28/Mak16"/>
</dbReference>
<dbReference type="GO" id="GO:0005840">
    <property type="term" value="C:ribosome"/>
    <property type="evidence" value="ECO:0007669"/>
    <property type="project" value="UniProtKB-KW"/>
</dbReference>
<evidence type="ECO:0000259" key="5">
    <source>
        <dbReference type="Pfam" id="PF01778"/>
    </source>
</evidence>
<evidence type="ECO:0000256" key="1">
    <source>
        <dbReference type="ARBA" id="ARBA00007926"/>
    </source>
</evidence>
<dbReference type="EMBL" id="MVBO01000025">
    <property type="protein sequence ID" value="OZJ04985.1"/>
    <property type="molecule type" value="Genomic_DNA"/>
</dbReference>
<evidence type="ECO:0000313" key="6">
    <source>
        <dbReference type="EMBL" id="OZJ04985.1"/>
    </source>
</evidence>
<dbReference type="GO" id="GO:0006412">
    <property type="term" value="P:translation"/>
    <property type="evidence" value="ECO:0007669"/>
    <property type="project" value="InterPro"/>
</dbReference>
<keyword evidence="2" id="KW-0689">Ribosomal protein</keyword>
<dbReference type="Gene3D" id="3.30.390.110">
    <property type="match status" value="1"/>
</dbReference>
<dbReference type="GO" id="GO:0003735">
    <property type="term" value="F:structural constituent of ribosome"/>
    <property type="evidence" value="ECO:0007669"/>
    <property type="project" value="InterPro"/>
</dbReference>
<feature type="region of interest" description="Disordered" evidence="4">
    <location>
        <begin position="59"/>
        <end position="87"/>
    </location>
</feature>